<protein>
    <submittedName>
        <fullName evidence="1">Uncharacterized protein</fullName>
    </submittedName>
</protein>
<dbReference type="AlphaFoldDB" id="A0ABC8QLE9"/>
<feature type="non-terminal residue" evidence="1">
    <location>
        <position position="1"/>
    </location>
</feature>
<reference evidence="1 2" key="1">
    <citation type="submission" date="2024-02" db="EMBL/GenBank/DDBJ databases">
        <authorList>
            <person name="Vignale AGUSTIN F."/>
            <person name="Sosa J E."/>
            <person name="Modenutti C."/>
        </authorList>
    </citation>
    <scope>NUCLEOTIDE SEQUENCE [LARGE SCALE GENOMIC DNA]</scope>
</reference>
<keyword evidence="2" id="KW-1185">Reference proteome</keyword>
<gene>
    <name evidence="1" type="ORF">ILEXP_LOCUS52</name>
</gene>
<dbReference type="EMBL" id="CAUOFW020000001">
    <property type="protein sequence ID" value="CAK9133177.1"/>
    <property type="molecule type" value="Genomic_DNA"/>
</dbReference>
<evidence type="ECO:0000313" key="1">
    <source>
        <dbReference type="EMBL" id="CAK9133177.1"/>
    </source>
</evidence>
<accession>A0ABC8QLE9</accession>
<sequence length="79" mass="8973">VETDDKDVDKAKSELLEDRVDGMEDAIYGESLVARRHLACNPKLRMRSKEKTSSIHDASCMEDLGDIFPSWHATLFGKY</sequence>
<name>A0ABC8QLE9_9AQUA</name>
<evidence type="ECO:0000313" key="2">
    <source>
        <dbReference type="Proteomes" id="UP001642360"/>
    </source>
</evidence>
<organism evidence="1 2">
    <name type="scientific">Ilex paraguariensis</name>
    <name type="common">yerba mate</name>
    <dbReference type="NCBI Taxonomy" id="185542"/>
    <lineage>
        <taxon>Eukaryota</taxon>
        <taxon>Viridiplantae</taxon>
        <taxon>Streptophyta</taxon>
        <taxon>Embryophyta</taxon>
        <taxon>Tracheophyta</taxon>
        <taxon>Spermatophyta</taxon>
        <taxon>Magnoliopsida</taxon>
        <taxon>eudicotyledons</taxon>
        <taxon>Gunneridae</taxon>
        <taxon>Pentapetalae</taxon>
        <taxon>asterids</taxon>
        <taxon>campanulids</taxon>
        <taxon>Aquifoliales</taxon>
        <taxon>Aquifoliaceae</taxon>
        <taxon>Ilex</taxon>
    </lineage>
</organism>
<proteinExistence type="predicted"/>
<comment type="caution">
    <text evidence="1">The sequence shown here is derived from an EMBL/GenBank/DDBJ whole genome shotgun (WGS) entry which is preliminary data.</text>
</comment>
<dbReference type="Proteomes" id="UP001642360">
    <property type="component" value="Unassembled WGS sequence"/>
</dbReference>